<dbReference type="PANTHER" id="PTHR47858">
    <property type="entry name" value="HALOACID DEHALOGENASE-LIKE HYDROLASE (HAD) SUPERFAMILY PROTEIN"/>
    <property type="match status" value="1"/>
</dbReference>
<proteinExistence type="predicted"/>
<dbReference type="InterPro" id="IPR023198">
    <property type="entry name" value="PGP-like_dom2"/>
</dbReference>
<name>A0A8S1IPB9_9CHLO</name>
<evidence type="ECO:0000313" key="1">
    <source>
        <dbReference type="EMBL" id="CAD7696926.1"/>
    </source>
</evidence>
<organism evidence="1 2">
    <name type="scientific">Ostreobium quekettii</name>
    <dbReference type="NCBI Taxonomy" id="121088"/>
    <lineage>
        <taxon>Eukaryota</taxon>
        <taxon>Viridiplantae</taxon>
        <taxon>Chlorophyta</taxon>
        <taxon>core chlorophytes</taxon>
        <taxon>Ulvophyceae</taxon>
        <taxon>TCBD clade</taxon>
        <taxon>Bryopsidales</taxon>
        <taxon>Ostreobineae</taxon>
        <taxon>Ostreobiaceae</taxon>
        <taxon>Ostreobium</taxon>
    </lineage>
</organism>
<dbReference type="EMBL" id="CAJHUC010000574">
    <property type="protein sequence ID" value="CAD7696926.1"/>
    <property type="molecule type" value="Genomic_DNA"/>
</dbReference>
<evidence type="ECO:0000313" key="2">
    <source>
        <dbReference type="Proteomes" id="UP000708148"/>
    </source>
</evidence>
<protein>
    <submittedName>
        <fullName evidence="1">Uncharacterized protein</fullName>
    </submittedName>
</protein>
<dbReference type="Gene3D" id="3.40.50.1000">
    <property type="entry name" value="HAD superfamily/HAD-like"/>
    <property type="match status" value="1"/>
</dbReference>
<sequence length="348" mass="37997">MFSGRVASGLGGVSLHPKARARVPVGCRAAGGGGEEPWEGVGSPGPSRGFGMDAIGAEYGEGFVNCMSRGWVEKMDVDTINLKLRTRGAQRLRHAMKPDEAVGAVFAFEGVVADTRTLQARSWRIVAEEEGLPIQDIPRPQMLDLPPARAITEVLLWTSDWQRARHLAWRVAEVYSHLFSEIAQAHPGVHEWLAALARSRVPCAVVSSMDRKILRAVLDRLGLREAFCVDVSHEDGMETIAQRYLSAAMKLNRPPNNCVAFSNAPEGIAAAHNCTMKAVAVQGKHRCYELRQADLTCSSLADLSVYNLRRLFANRGSEFMAHQREGSVSSEDGKEVSTPQINIAAKTL</sequence>
<gene>
    <name evidence="1" type="ORF">OSTQU699_LOCUS2287</name>
</gene>
<dbReference type="Proteomes" id="UP000708148">
    <property type="component" value="Unassembled WGS sequence"/>
</dbReference>
<dbReference type="InterPro" id="IPR023214">
    <property type="entry name" value="HAD_sf"/>
</dbReference>
<dbReference type="InterPro" id="IPR036412">
    <property type="entry name" value="HAD-like_sf"/>
</dbReference>
<dbReference type="Gene3D" id="1.10.150.240">
    <property type="entry name" value="Putative phosphatase, domain 2"/>
    <property type="match status" value="1"/>
</dbReference>
<dbReference type="CDD" id="cd07505">
    <property type="entry name" value="HAD_BPGM-like"/>
    <property type="match status" value="1"/>
</dbReference>
<dbReference type="OrthoDB" id="40579at2759"/>
<accession>A0A8S1IPB9</accession>
<keyword evidence="2" id="KW-1185">Reference proteome</keyword>
<dbReference type="Pfam" id="PF00702">
    <property type="entry name" value="Hydrolase"/>
    <property type="match status" value="1"/>
</dbReference>
<comment type="caution">
    <text evidence="1">The sequence shown here is derived from an EMBL/GenBank/DDBJ whole genome shotgun (WGS) entry which is preliminary data.</text>
</comment>
<dbReference type="PANTHER" id="PTHR47858:SF2">
    <property type="entry name" value="HALOACID DEHALOGENASE-LIKE HYDROLASE (HAD) SUPERFAMILY PROTEIN"/>
    <property type="match status" value="1"/>
</dbReference>
<dbReference type="AlphaFoldDB" id="A0A8S1IPB9"/>
<dbReference type="SUPFAM" id="SSF56784">
    <property type="entry name" value="HAD-like"/>
    <property type="match status" value="1"/>
</dbReference>
<reference evidence="1" key="1">
    <citation type="submission" date="2020-12" db="EMBL/GenBank/DDBJ databases">
        <authorList>
            <person name="Iha C."/>
        </authorList>
    </citation>
    <scope>NUCLEOTIDE SEQUENCE</scope>
</reference>